<dbReference type="RefSeq" id="XP_034100158.1">
    <property type="nucleotide sequence ID" value="XM_034244267.2"/>
</dbReference>
<dbReference type="AlphaFoldDB" id="A0A6P8WLK6"/>
<dbReference type="OrthoDB" id="7869667at2759"/>
<gene>
    <name evidence="2 3" type="primary">LOC117565253</name>
</gene>
<evidence type="ECO:0000313" key="3">
    <source>
        <dbReference type="RefSeq" id="XP_034100158.1"/>
    </source>
</evidence>
<dbReference type="Proteomes" id="UP000515160">
    <property type="component" value="Chromosome 2L"/>
</dbReference>
<dbReference type="RefSeq" id="XP_034100157.1">
    <property type="nucleotide sequence ID" value="XM_034244266.2"/>
</dbReference>
<dbReference type="GeneID" id="117565253"/>
<organism evidence="1 3">
    <name type="scientific">Drosophila albomicans</name>
    <name type="common">Fruit fly</name>
    <dbReference type="NCBI Taxonomy" id="7291"/>
    <lineage>
        <taxon>Eukaryota</taxon>
        <taxon>Metazoa</taxon>
        <taxon>Ecdysozoa</taxon>
        <taxon>Arthropoda</taxon>
        <taxon>Hexapoda</taxon>
        <taxon>Insecta</taxon>
        <taxon>Pterygota</taxon>
        <taxon>Neoptera</taxon>
        <taxon>Endopterygota</taxon>
        <taxon>Diptera</taxon>
        <taxon>Brachycera</taxon>
        <taxon>Muscomorpha</taxon>
        <taxon>Ephydroidea</taxon>
        <taxon>Drosophilidae</taxon>
        <taxon>Drosophila</taxon>
    </lineage>
</organism>
<name>A0A6P8WLK6_DROAB</name>
<accession>A0A6P8WLK6</accession>
<reference evidence="2 3" key="1">
    <citation type="submission" date="2025-04" db="UniProtKB">
        <authorList>
            <consortium name="RefSeq"/>
        </authorList>
    </citation>
    <scope>IDENTIFICATION</scope>
    <source>
        <strain evidence="2 3">15112-1751.03</strain>
        <tissue evidence="2 3">Whole Adult</tissue>
    </source>
</reference>
<keyword evidence="1" id="KW-1185">Reference proteome</keyword>
<evidence type="ECO:0000313" key="2">
    <source>
        <dbReference type="RefSeq" id="XP_034100157.1"/>
    </source>
</evidence>
<sequence length="788" mass="89159">MNEVNVVDVLKEVFADPMPNPCPLGQRSLPFGTEILSNEMEEDYVPYSPVMWADPLIPYTITMGAKQIAVSSMPAVHVAVEIVSTASSTVEWSELGLRMKELNKTVYRNSGTLWDILPRTRTNPLSSLIKFCNPESIDEAAMVRLLLLQAITTEPAYQVRVSDCPHLFAFNTRVKEGSCSVKWTPAAECSDNLQIGTQTATSTLYFRTLQEYAGIIDGFANENSYLRDENKKEISVSSVVFIPVKSCWRGQPWLLPYILAFTTTKWWNHAAVISVEMIDQMKFELMPRAATVCIPGNYERICLVVVDSSMTCQDYGVGHGIAAKHDGETEFAKKVMCYLGRIHDATANNNVATDVAMAINHMCEFMFTAKEFRKIQLRAAVLCTSRFCGYGVYPSRKSPSKSAGDDETERSRIAGVYKYNCQEDLMIGDSKLLDMATLDEQTLKLMLENRQHWRTDPLGYFAFSSVNISKDSAFHHGIHCPQYQLSFCPNITRVLKVCNVFKREQQNRTVRESIELFNTTIAYGSLLVGLTNWAAAELGVTLFEHNFMGEYDDYASHKYFQLWPNITQNFVIHSGSEGRVVDSANHHKILGMAMNLTVWPKNITKSWYDTHYSWNCPWWYAAAIAQKFGKVFNIASKSNVEYKHDKDYLSGWQIDKVHSNPTDLTVLTQSCQYECKFIDIITPSASGGKARNLLSWSPNAYIDNNKNRNWCDSLHGICELNTVVFPSARIDHLQAFVDNLNLITPIICRGLKWPNVDADWLRRLQLPRSPTVNENNSSLAENIGRLQL</sequence>
<proteinExistence type="predicted"/>
<protein>
    <submittedName>
        <fullName evidence="2 3">Uncharacterized protein LOC117565253</fullName>
    </submittedName>
</protein>
<evidence type="ECO:0000313" key="1">
    <source>
        <dbReference type="Proteomes" id="UP000515160"/>
    </source>
</evidence>